<feature type="compositionally biased region" description="Polar residues" evidence="2">
    <location>
        <begin position="742"/>
        <end position="753"/>
    </location>
</feature>
<feature type="compositionally biased region" description="Basic and acidic residues" evidence="2">
    <location>
        <begin position="546"/>
        <end position="555"/>
    </location>
</feature>
<feature type="compositionally biased region" description="Basic and acidic residues" evidence="2">
    <location>
        <begin position="714"/>
        <end position="727"/>
    </location>
</feature>
<feature type="compositionally biased region" description="Basic and acidic residues" evidence="2">
    <location>
        <begin position="783"/>
        <end position="793"/>
    </location>
</feature>
<feature type="compositionally biased region" description="Polar residues" evidence="2">
    <location>
        <begin position="701"/>
        <end position="713"/>
    </location>
</feature>
<protein>
    <recommendedName>
        <fullName evidence="3">Muskelin N-terminal domain-containing protein</fullName>
    </recommendedName>
</protein>
<feature type="region of interest" description="Disordered" evidence="2">
    <location>
        <begin position="698"/>
        <end position="759"/>
    </location>
</feature>
<evidence type="ECO:0000256" key="1">
    <source>
        <dbReference type="ARBA" id="ARBA00022737"/>
    </source>
</evidence>
<reference evidence="5" key="1">
    <citation type="submission" date="2024-06" db="EMBL/GenBank/DDBJ databases">
        <title>Multi-omics analyses provide insights into the biosynthesis of the anticancer antibiotic pleurotin in Hohenbuehelia grisea.</title>
        <authorList>
            <person name="Weaver J.A."/>
            <person name="Alberti F."/>
        </authorList>
    </citation>
    <scope>NUCLEOTIDE SEQUENCE [LARGE SCALE GENOMIC DNA]</scope>
    <source>
        <strain evidence="5">T-177</strain>
    </source>
</reference>
<feature type="region of interest" description="Disordered" evidence="2">
    <location>
        <begin position="354"/>
        <end position="373"/>
    </location>
</feature>
<proteinExistence type="predicted"/>
<keyword evidence="1" id="KW-0677">Repeat</keyword>
<feature type="compositionally biased region" description="Basic and acidic residues" evidence="2">
    <location>
        <begin position="597"/>
        <end position="621"/>
    </location>
</feature>
<dbReference type="SUPFAM" id="SSF117281">
    <property type="entry name" value="Kelch motif"/>
    <property type="match status" value="1"/>
</dbReference>
<dbReference type="PANTHER" id="PTHR15526:SF5">
    <property type="entry name" value="MUSKELIN"/>
    <property type="match status" value="1"/>
</dbReference>
<keyword evidence="5" id="KW-1185">Reference proteome</keyword>
<evidence type="ECO:0000256" key="2">
    <source>
        <dbReference type="SAM" id="MobiDB-lite"/>
    </source>
</evidence>
<dbReference type="InterPro" id="IPR006652">
    <property type="entry name" value="Kelch_1"/>
</dbReference>
<dbReference type="InterPro" id="IPR010565">
    <property type="entry name" value="Muskelin_N"/>
</dbReference>
<dbReference type="Proteomes" id="UP001556367">
    <property type="component" value="Unassembled WGS sequence"/>
</dbReference>
<feature type="compositionally biased region" description="Polar residues" evidence="2">
    <location>
        <begin position="517"/>
        <end position="527"/>
    </location>
</feature>
<dbReference type="Gene3D" id="2.120.10.80">
    <property type="entry name" value="Kelch-type beta propeller"/>
    <property type="match status" value="2"/>
</dbReference>
<evidence type="ECO:0000259" key="3">
    <source>
        <dbReference type="Pfam" id="PF06588"/>
    </source>
</evidence>
<dbReference type="Gene3D" id="2.60.120.260">
    <property type="entry name" value="Galactose-binding domain-like"/>
    <property type="match status" value="1"/>
</dbReference>
<dbReference type="InterPro" id="IPR015915">
    <property type="entry name" value="Kelch-typ_b-propeller"/>
</dbReference>
<dbReference type="InterPro" id="IPR052456">
    <property type="entry name" value="CTLH_complex_component"/>
</dbReference>
<comment type="caution">
    <text evidence="4">The sequence shown here is derived from an EMBL/GenBank/DDBJ whole genome shotgun (WGS) entry which is preliminary data.</text>
</comment>
<gene>
    <name evidence="4" type="ORF">HGRIS_002783</name>
</gene>
<feature type="region of interest" description="Disordered" evidence="2">
    <location>
        <begin position="775"/>
        <end position="794"/>
    </location>
</feature>
<organism evidence="4 5">
    <name type="scientific">Hohenbuehelia grisea</name>
    <dbReference type="NCBI Taxonomy" id="104357"/>
    <lineage>
        <taxon>Eukaryota</taxon>
        <taxon>Fungi</taxon>
        <taxon>Dikarya</taxon>
        <taxon>Basidiomycota</taxon>
        <taxon>Agaricomycotina</taxon>
        <taxon>Agaricomycetes</taxon>
        <taxon>Agaricomycetidae</taxon>
        <taxon>Agaricales</taxon>
        <taxon>Pleurotineae</taxon>
        <taxon>Pleurotaceae</taxon>
        <taxon>Hohenbuehelia</taxon>
    </lineage>
</organism>
<evidence type="ECO:0000313" key="4">
    <source>
        <dbReference type="EMBL" id="KAL0956651.1"/>
    </source>
</evidence>
<feature type="region of interest" description="Disordered" evidence="2">
    <location>
        <begin position="517"/>
        <end position="621"/>
    </location>
</feature>
<dbReference type="Pfam" id="PF01344">
    <property type="entry name" value="Kelch_1"/>
    <property type="match status" value="1"/>
</dbReference>
<accession>A0ABR3JNM3</accession>
<sequence length="830" mass="92709">MKEFKVYVGMAEESMIEVLHGGLRNDSIPETFQLRHMNKAGVCFTTQYVKIMPLSAHGQSFHTSIWHVSMLGINNEPFIEHIRAKFDEYREAVALRLVLKHLRQRRLLTPYASIVSRFALQVEHPFVSELHRALVLQGDFPKCTELLGKMANAELFSEYLKSQPPHSSWRRIHGVNADGDIPSPRGGHAMCIDPTNEVIYLLGGWDGEHSLDDFWRYDMRQDRWHVMSLGTAKEKNGPGPRSCHKMVFDVKTGCIYVLGRLSEGEANPRGPGASGSVSERRATISNPSQGPASFCSEFYRYHTRGLDAGKWDLLSFDTASAGGPPLICDHQMVIDSDAQIIYIFGGGVVDGASASNSTDPRNLPGGSTPQPESTVRYSGFYSFNIRMNKWRLLQHPDTPMSGQVYIPPRSGHTMVMDPTAKTIFIFAGQRDDKFLSDMYAYDIINGSITELYSNYTACGGPEPFFTQRAVIDPVLKEIYVFSGLTRSQAPGSTTILSAESPNWVYRYETRPGSWTQILPEPQSSSSHDVPAGSLIPGWAVGETSDEGTKEDKEPAPRYAHQVVYDPNSKRVYMHGGNGGLAGPLERPGSPESEAEDAPVRIERHRRQEGAESKQERKDDRKETRLDDFWIMSLTRPQSSEIIRRGTYMLRRQQFREMCEQQPSVSALHFLKNEVSNVVNHNDPSETESFQSLLTYLLAPSGPSTAPETTNETQRTNKLETTKKKLTGDEDDSESPPRKRSRSGTPSSDASWTNCLDGDESPAVEPLHYISSGYLQSIGDEEETQGRADGDHLAPSRFSQRTEVFEAILEFLDGSAKQPKESILDLVPLDV</sequence>
<dbReference type="PANTHER" id="PTHR15526">
    <property type="entry name" value="MUSKELIN"/>
    <property type="match status" value="1"/>
</dbReference>
<feature type="region of interest" description="Disordered" evidence="2">
    <location>
        <begin position="266"/>
        <end position="289"/>
    </location>
</feature>
<feature type="domain" description="Muskelin N-terminal" evidence="3">
    <location>
        <begin position="1"/>
        <end position="125"/>
    </location>
</feature>
<name>A0ABR3JNM3_9AGAR</name>
<dbReference type="EMBL" id="JASNQZ010000006">
    <property type="protein sequence ID" value="KAL0956651.1"/>
    <property type="molecule type" value="Genomic_DNA"/>
</dbReference>
<evidence type="ECO:0000313" key="5">
    <source>
        <dbReference type="Proteomes" id="UP001556367"/>
    </source>
</evidence>
<dbReference type="Pfam" id="PF06588">
    <property type="entry name" value="Muskelin_N"/>
    <property type="match status" value="1"/>
</dbReference>